<evidence type="ECO:0000256" key="3">
    <source>
        <dbReference type="PROSITE-ProRule" id="PRU00023"/>
    </source>
</evidence>
<evidence type="ECO:0000313" key="4">
    <source>
        <dbReference type="EMBL" id="MFC7306464.1"/>
    </source>
</evidence>
<dbReference type="SUPFAM" id="SSF48403">
    <property type="entry name" value="Ankyrin repeat"/>
    <property type="match status" value="1"/>
</dbReference>
<dbReference type="InterPro" id="IPR011989">
    <property type="entry name" value="ARM-like"/>
</dbReference>
<keyword evidence="5" id="KW-1185">Reference proteome</keyword>
<dbReference type="EMBL" id="JBHTCF010000008">
    <property type="protein sequence ID" value="MFC7306464.1"/>
    <property type="molecule type" value="Genomic_DNA"/>
</dbReference>
<proteinExistence type="predicted"/>
<evidence type="ECO:0000256" key="2">
    <source>
        <dbReference type="ARBA" id="ARBA00023043"/>
    </source>
</evidence>
<protein>
    <submittedName>
        <fullName evidence="4">Ankyrin repeat domain-containing protein</fullName>
    </submittedName>
</protein>
<dbReference type="PANTHER" id="PTHR24171">
    <property type="entry name" value="ANKYRIN REPEAT DOMAIN-CONTAINING PROTEIN 39-RELATED"/>
    <property type="match status" value="1"/>
</dbReference>
<dbReference type="InterPro" id="IPR002110">
    <property type="entry name" value="Ankyrin_rpt"/>
</dbReference>
<reference evidence="5" key="1">
    <citation type="journal article" date="2019" name="Int. J. Syst. Evol. Microbiol.">
        <title>The Global Catalogue of Microorganisms (GCM) 10K type strain sequencing project: providing services to taxonomists for standard genome sequencing and annotation.</title>
        <authorList>
            <consortium name="The Broad Institute Genomics Platform"/>
            <consortium name="The Broad Institute Genome Sequencing Center for Infectious Disease"/>
            <person name="Wu L."/>
            <person name="Ma J."/>
        </authorList>
    </citation>
    <scope>NUCLEOTIDE SEQUENCE [LARGE SCALE GENOMIC DNA]</scope>
    <source>
        <strain evidence="5">SYNS20</strain>
    </source>
</reference>
<evidence type="ECO:0000256" key="1">
    <source>
        <dbReference type="ARBA" id="ARBA00022737"/>
    </source>
</evidence>
<dbReference type="Gene3D" id="1.25.40.20">
    <property type="entry name" value="Ankyrin repeat-containing domain"/>
    <property type="match status" value="1"/>
</dbReference>
<evidence type="ECO:0000313" key="5">
    <source>
        <dbReference type="Proteomes" id="UP001596523"/>
    </source>
</evidence>
<dbReference type="SMART" id="SM00248">
    <property type="entry name" value="ANK"/>
    <property type="match status" value="4"/>
</dbReference>
<dbReference type="RefSeq" id="WP_381831827.1">
    <property type="nucleotide sequence ID" value="NZ_JBHTCF010000008.1"/>
</dbReference>
<dbReference type="PROSITE" id="PS50088">
    <property type="entry name" value="ANK_REPEAT"/>
    <property type="match status" value="2"/>
</dbReference>
<name>A0ABW2JLF9_9ACTN</name>
<organism evidence="4 5">
    <name type="scientific">Streptomyces monticola</name>
    <dbReference type="NCBI Taxonomy" id="2666263"/>
    <lineage>
        <taxon>Bacteria</taxon>
        <taxon>Bacillati</taxon>
        <taxon>Actinomycetota</taxon>
        <taxon>Actinomycetes</taxon>
        <taxon>Kitasatosporales</taxon>
        <taxon>Streptomycetaceae</taxon>
        <taxon>Streptomyces</taxon>
    </lineage>
</organism>
<accession>A0ABW2JLF9</accession>
<dbReference type="Gene3D" id="1.25.10.10">
    <property type="entry name" value="Leucine-rich Repeat Variant"/>
    <property type="match status" value="1"/>
</dbReference>
<dbReference type="SUPFAM" id="SSF48371">
    <property type="entry name" value="ARM repeat"/>
    <property type="match status" value="1"/>
</dbReference>
<dbReference type="PROSITE" id="PS50297">
    <property type="entry name" value="ANK_REP_REGION"/>
    <property type="match status" value="1"/>
</dbReference>
<gene>
    <name evidence="4" type="ORF">ACFQVC_19835</name>
</gene>
<dbReference type="InterPro" id="IPR016024">
    <property type="entry name" value="ARM-type_fold"/>
</dbReference>
<dbReference type="Proteomes" id="UP001596523">
    <property type="component" value="Unassembled WGS sequence"/>
</dbReference>
<keyword evidence="1" id="KW-0677">Repeat</keyword>
<feature type="repeat" description="ANK" evidence="3">
    <location>
        <begin position="38"/>
        <end position="70"/>
    </location>
</feature>
<feature type="repeat" description="ANK" evidence="3">
    <location>
        <begin position="104"/>
        <end position="136"/>
    </location>
</feature>
<dbReference type="Pfam" id="PF12796">
    <property type="entry name" value="Ank_2"/>
    <property type="match status" value="2"/>
</dbReference>
<keyword evidence="2 3" id="KW-0040">ANK repeat</keyword>
<comment type="caution">
    <text evidence="4">The sequence shown here is derived from an EMBL/GenBank/DDBJ whole genome shotgun (WGS) entry which is preliminary data.</text>
</comment>
<dbReference type="InterPro" id="IPR036770">
    <property type="entry name" value="Ankyrin_rpt-contain_sf"/>
</dbReference>
<sequence>MTNDSRAPATLISAVFEGDDAVARLLRAGADPEGADPDGQTPLYLAAVQDESGIVRMLLAAGADPDRLSSGTDLPLCGAACGGHVEVVRALLAAGAQPDRTEEFGFRALTWAVQLGHARVAEALLEAGADAGLVREGHRPPLVAAAQRGSLDTVRVLLRHGATQLRPALDEARRMLGRDLAADLGRDLAAPGCETAVRRVRAGEGITLVAELYREDGLLSGKEQQTGHGAIATLLEQELGVRAPFGELLDRALPFEDPENENWTESVSELARRGDEATYQAAAALTRSPAIWRRIFAVDVLARLGFGQRSLALIRPLCAAAAQAEPGPGQAELAGSLLLALAHHRDPSTVDTIAAFARHPDAAVRRRVGFALHGLVSAADTAALDALTGLCGDSDAEVREWATTALAYADTDVAPVREALAARLADSDENVAAEAARGLAIREDERARRALIRLVCTADRDGYAFATALEGAAATGDASLRRLAARYGG</sequence>
<dbReference type="Pfam" id="PF13646">
    <property type="entry name" value="HEAT_2"/>
    <property type="match status" value="1"/>
</dbReference>